<accession>A0A1F4S731</accession>
<dbReference type="Proteomes" id="UP000177905">
    <property type="component" value="Unassembled WGS sequence"/>
</dbReference>
<dbReference type="AlphaFoldDB" id="A0A1F4S731"/>
<evidence type="ECO:0008006" key="3">
    <source>
        <dbReference type="Google" id="ProtNLM"/>
    </source>
</evidence>
<reference evidence="1 2" key="1">
    <citation type="journal article" date="2016" name="Nat. Commun.">
        <title>Thousands of microbial genomes shed light on interconnected biogeochemical processes in an aquifer system.</title>
        <authorList>
            <person name="Anantharaman K."/>
            <person name="Brown C.T."/>
            <person name="Hug L.A."/>
            <person name="Sharon I."/>
            <person name="Castelle C.J."/>
            <person name="Probst A.J."/>
            <person name="Thomas B.C."/>
            <person name="Singh A."/>
            <person name="Wilkins M.J."/>
            <person name="Karaoz U."/>
            <person name="Brodie E.L."/>
            <person name="Williams K.H."/>
            <person name="Hubbard S.S."/>
            <person name="Banfield J.F."/>
        </authorList>
    </citation>
    <scope>NUCLEOTIDE SEQUENCE [LARGE SCALE GENOMIC DNA]</scope>
</reference>
<dbReference type="EMBL" id="MEUA01000012">
    <property type="protein sequence ID" value="OGC16187.1"/>
    <property type="molecule type" value="Genomic_DNA"/>
</dbReference>
<name>A0A1F4S731_UNCSA</name>
<organism evidence="1 2">
    <name type="scientific">candidate division WOR-1 bacterium RIFOXYB2_FULL_36_35</name>
    <dbReference type="NCBI Taxonomy" id="1802578"/>
    <lineage>
        <taxon>Bacteria</taxon>
        <taxon>Bacillati</taxon>
        <taxon>Saganbacteria</taxon>
    </lineage>
</organism>
<comment type="caution">
    <text evidence="1">The sequence shown here is derived from an EMBL/GenBank/DDBJ whole genome shotgun (WGS) entry which is preliminary data.</text>
</comment>
<dbReference type="Pfam" id="PF08843">
    <property type="entry name" value="AbiEii"/>
    <property type="match status" value="1"/>
</dbReference>
<sequence length="237" mass="27500">MLSEQQIKELAIKTQTSLLNVAREYVQNLFLHYFYLQEKSESVLFKGGTALRIVYRSPRFSEDLDFSAPNIHKQTIENLLEGTFLKLEAEGLKIDIEESKMTSGGFLAIISVKLISHAFTISFELSSRKKTPKGEIVLIENPYISSYTIVSLKKEELISEKIEALLNRQKPRDFFDLYFMLRANLIPEKNILKRILPIVEKTKIGFKNELSQFLPQGHQRIIKDFKNILLSEIRRFV</sequence>
<evidence type="ECO:0000313" key="2">
    <source>
        <dbReference type="Proteomes" id="UP000177905"/>
    </source>
</evidence>
<protein>
    <recommendedName>
        <fullName evidence="3">Nucleotidyl transferase AbiEii/AbiGii toxin family protein</fullName>
    </recommendedName>
</protein>
<evidence type="ECO:0000313" key="1">
    <source>
        <dbReference type="EMBL" id="OGC16187.1"/>
    </source>
</evidence>
<dbReference type="InterPro" id="IPR014942">
    <property type="entry name" value="AbiEii"/>
</dbReference>
<dbReference type="Gene3D" id="3.10.450.620">
    <property type="entry name" value="JHP933, nucleotidyltransferase-like core domain"/>
    <property type="match status" value="1"/>
</dbReference>
<proteinExistence type="predicted"/>
<gene>
    <name evidence="1" type="ORF">A2290_02915</name>
</gene>